<proteinExistence type="predicted"/>
<dbReference type="SMART" id="SM00054">
    <property type="entry name" value="EFh"/>
    <property type="match status" value="3"/>
</dbReference>
<feature type="domain" description="EF-hand" evidence="3">
    <location>
        <begin position="81"/>
        <end position="113"/>
    </location>
</feature>
<accession>A0A2H3DMS8</accession>
<keyword evidence="1" id="KW-0677">Repeat</keyword>
<dbReference type="InterPro" id="IPR050230">
    <property type="entry name" value="CALM/Myosin/TropC-like"/>
</dbReference>
<sequence length="113" mass="12381">MRSLGHSPTEAELEAIISQVDGDGDGTIDFQEFMGLMQQRAGGDWDAELKLAFKVLDKDGNGTITALDLKQVMASLEGERLTDAELDNMIKEADLDGNGEIDYAEFLKIMRGQ</sequence>
<dbReference type="InterPro" id="IPR011992">
    <property type="entry name" value="EF-hand-dom_pair"/>
</dbReference>
<dbReference type="Pfam" id="PF00036">
    <property type="entry name" value="EF-hand_1"/>
    <property type="match status" value="1"/>
</dbReference>
<dbReference type="Proteomes" id="UP000217790">
    <property type="component" value="Unassembled WGS sequence"/>
</dbReference>
<dbReference type="AlphaFoldDB" id="A0A2H3DMS8"/>
<protein>
    <submittedName>
        <fullName evidence="4">EF-hand</fullName>
    </submittedName>
</protein>
<dbReference type="OrthoDB" id="26525at2759"/>
<dbReference type="InterPro" id="IPR002048">
    <property type="entry name" value="EF_hand_dom"/>
</dbReference>
<evidence type="ECO:0000259" key="3">
    <source>
        <dbReference type="PROSITE" id="PS50222"/>
    </source>
</evidence>
<name>A0A2H3DMS8_ARMGA</name>
<dbReference type="GO" id="GO:0016460">
    <property type="term" value="C:myosin II complex"/>
    <property type="evidence" value="ECO:0007669"/>
    <property type="project" value="TreeGrafter"/>
</dbReference>
<evidence type="ECO:0000256" key="2">
    <source>
        <dbReference type="ARBA" id="ARBA00022837"/>
    </source>
</evidence>
<evidence type="ECO:0000313" key="4">
    <source>
        <dbReference type="EMBL" id="PBK95154.1"/>
    </source>
</evidence>
<feature type="domain" description="EF-hand" evidence="3">
    <location>
        <begin position="44"/>
        <end position="79"/>
    </location>
</feature>
<evidence type="ECO:0000313" key="5">
    <source>
        <dbReference type="Proteomes" id="UP000217790"/>
    </source>
</evidence>
<dbReference type="InParanoid" id="A0A2H3DMS8"/>
<gene>
    <name evidence="4" type="ORF">ARMGADRAFT_1011040</name>
</gene>
<keyword evidence="2" id="KW-0106">Calcium</keyword>
<dbReference type="GO" id="GO:0005509">
    <property type="term" value="F:calcium ion binding"/>
    <property type="evidence" value="ECO:0007669"/>
    <property type="project" value="InterPro"/>
</dbReference>
<dbReference type="FunFam" id="1.10.238.10:FF:000001">
    <property type="entry name" value="Calmodulin 1"/>
    <property type="match status" value="1"/>
</dbReference>
<dbReference type="PANTHER" id="PTHR23048:SF0">
    <property type="entry name" value="CALMODULIN LIKE 3"/>
    <property type="match status" value="1"/>
</dbReference>
<keyword evidence="5" id="KW-1185">Reference proteome</keyword>
<evidence type="ECO:0000256" key="1">
    <source>
        <dbReference type="ARBA" id="ARBA00022737"/>
    </source>
</evidence>
<dbReference type="SUPFAM" id="SSF47473">
    <property type="entry name" value="EF-hand"/>
    <property type="match status" value="1"/>
</dbReference>
<dbReference type="PANTHER" id="PTHR23048">
    <property type="entry name" value="MYOSIN LIGHT CHAIN 1, 3"/>
    <property type="match status" value="1"/>
</dbReference>
<dbReference type="EMBL" id="KZ293652">
    <property type="protein sequence ID" value="PBK95154.1"/>
    <property type="molecule type" value="Genomic_DNA"/>
</dbReference>
<feature type="domain" description="EF-hand" evidence="3">
    <location>
        <begin position="8"/>
        <end position="43"/>
    </location>
</feature>
<dbReference type="Pfam" id="PF13499">
    <property type="entry name" value="EF-hand_7"/>
    <property type="match status" value="1"/>
</dbReference>
<dbReference type="Gene3D" id="1.10.238.10">
    <property type="entry name" value="EF-hand"/>
    <property type="match status" value="3"/>
</dbReference>
<organism evidence="4 5">
    <name type="scientific">Armillaria gallica</name>
    <name type="common">Bulbous honey fungus</name>
    <name type="synonym">Armillaria bulbosa</name>
    <dbReference type="NCBI Taxonomy" id="47427"/>
    <lineage>
        <taxon>Eukaryota</taxon>
        <taxon>Fungi</taxon>
        <taxon>Dikarya</taxon>
        <taxon>Basidiomycota</taxon>
        <taxon>Agaricomycotina</taxon>
        <taxon>Agaricomycetes</taxon>
        <taxon>Agaricomycetidae</taxon>
        <taxon>Agaricales</taxon>
        <taxon>Marasmiineae</taxon>
        <taxon>Physalacriaceae</taxon>
        <taxon>Armillaria</taxon>
    </lineage>
</organism>
<dbReference type="CDD" id="cd00051">
    <property type="entry name" value="EFh"/>
    <property type="match status" value="2"/>
</dbReference>
<dbReference type="PROSITE" id="PS50222">
    <property type="entry name" value="EF_HAND_2"/>
    <property type="match status" value="3"/>
</dbReference>
<reference evidence="5" key="1">
    <citation type="journal article" date="2017" name="Nat. Ecol. Evol.">
        <title>Genome expansion and lineage-specific genetic innovations in the forest pathogenic fungi Armillaria.</title>
        <authorList>
            <person name="Sipos G."/>
            <person name="Prasanna A.N."/>
            <person name="Walter M.C."/>
            <person name="O'Connor E."/>
            <person name="Balint B."/>
            <person name="Krizsan K."/>
            <person name="Kiss B."/>
            <person name="Hess J."/>
            <person name="Varga T."/>
            <person name="Slot J."/>
            <person name="Riley R."/>
            <person name="Boka B."/>
            <person name="Rigling D."/>
            <person name="Barry K."/>
            <person name="Lee J."/>
            <person name="Mihaltcheva S."/>
            <person name="LaButti K."/>
            <person name="Lipzen A."/>
            <person name="Waldron R."/>
            <person name="Moloney N.M."/>
            <person name="Sperisen C."/>
            <person name="Kredics L."/>
            <person name="Vagvoelgyi C."/>
            <person name="Patrignani A."/>
            <person name="Fitzpatrick D."/>
            <person name="Nagy I."/>
            <person name="Doyle S."/>
            <person name="Anderson J.B."/>
            <person name="Grigoriev I.V."/>
            <person name="Gueldener U."/>
            <person name="Muensterkoetter M."/>
            <person name="Nagy L.G."/>
        </authorList>
    </citation>
    <scope>NUCLEOTIDE SEQUENCE [LARGE SCALE GENOMIC DNA]</scope>
    <source>
        <strain evidence="5">Ar21-2</strain>
    </source>
</reference>
<dbReference type="STRING" id="47427.A0A2H3DMS8"/>
<dbReference type="OMA" id="EEFQIAM"/>
<dbReference type="PROSITE" id="PS00018">
    <property type="entry name" value="EF_HAND_1"/>
    <property type="match status" value="3"/>
</dbReference>
<dbReference type="InterPro" id="IPR018247">
    <property type="entry name" value="EF_Hand_1_Ca_BS"/>
</dbReference>